<organism evidence="1 2">
    <name type="scientific">Trifolium medium</name>
    <dbReference type="NCBI Taxonomy" id="97028"/>
    <lineage>
        <taxon>Eukaryota</taxon>
        <taxon>Viridiplantae</taxon>
        <taxon>Streptophyta</taxon>
        <taxon>Embryophyta</taxon>
        <taxon>Tracheophyta</taxon>
        <taxon>Spermatophyta</taxon>
        <taxon>Magnoliopsida</taxon>
        <taxon>eudicotyledons</taxon>
        <taxon>Gunneridae</taxon>
        <taxon>Pentapetalae</taxon>
        <taxon>rosids</taxon>
        <taxon>fabids</taxon>
        <taxon>Fabales</taxon>
        <taxon>Fabaceae</taxon>
        <taxon>Papilionoideae</taxon>
        <taxon>50 kb inversion clade</taxon>
        <taxon>NPAAA clade</taxon>
        <taxon>Hologalegina</taxon>
        <taxon>IRL clade</taxon>
        <taxon>Trifolieae</taxon>
        <taxon>Trifolium</taxon>
    </lineage>
</organism>
<dbReference type="AlphaFoldDB" id="A0A392UKD8"/>
<name>A0A392UKD8_9FABA</name>
<sequence length="31" mass="2956">SAAVLGGGGGFRHRSVVADLGSTVSDLDGVV</sequence>
<dbReference type="EMBL" id="LXQA010851505">
    <property type="protein sequence ID" value="MCI74021.1"/>
    <property type="molecule type" value="Genomic_DNA"/>
</dbReference>
<evidence type="ECO:0000313" key="1">
    <source>
        <dbReference type="EMBL" id="MCI74021.1"/>
    </source>
</evidence>
<feature type="non-terminal residue" evidence="1">
    <location>
        <position position="1"/>
    </location>
</feature>
<evidence type="ECO:0000313" key="2">
    <source>
        <dbReference type="Proteomes" id="UP000265520"/>
    </source>
</evidence>
<dbReference type="Proteomes" id="UP000265520">
    <property type="component" value="Unassembled WGS sequence"/>
</dbReference>
<reference evidence="1 2" key="1">
    <citation type="journal article" date="2018" name="Front. Plant Sci.">
        <title>Red Clover (Trifolium pratense) and Zigzag Clover (T. medium) - A Picture of Genomic Similarities and Differences.</title>
        <authorList>
            <person name="Dluhosova J."/>
            <person name="Istvanek J."/>
            <person name="Nedelnik J."/>
            <person name="Repkova J."/>
        </authorList>
    </citation>
    <scope>NUCLEOTIDE SEQUENCE [LARGE SCALE GENOMIC DNA]</scope>
    <source>
        <strain evidence="2">cv. 10/8</strain>
        <tissue evidence="1">Leaf</tissue>
    </source>
</reference>
<keyword evidence="2" id="KW-1185">Reference proteome</keyword>
<proteinExistence type="predicted"/>
<accession>A0A392UKD8</accession>
<protein>
    <submittedName>
        <fullName evidence="1">Uncharacterized protein</fullName>
    </submittedName>
</protein>
<comment type="caution">
    <text evidence="1">The sequence shown here is derived from an EMBL/GenBank/DDBJ whole genome shotgun (WGS) entry which is preliminary data.</text>
</comment>